<dbReference type="InterPro" id="IPR020845">
    <property type="entry name" value="AMP-binding_CS"/>
</dbReference>
<evidence type="ECO:0000256" key="3">
    <source>
        <dbReference type="ARBA" id="ARBA00022857"/>
    </source>
</evidence>
<evidence type="ECO:0000256" key="2">
    <source>
        <dbReference type="ARBA" id="ARBA00022553"/>
    </source>
</evidence>
<evidence type="ECO:0000313" key="7">
    <source>
        <dbReference type="EMBL" id="CAI4218963.1"/>
    </source>
</evidence>
<dbReference type="Proteomes" id="UP000838763">
    <property type="component" value="Unassembled WGS sequence"/>
</dbReference>
<keyword evidence="3" id="KW-0521">NADP</keyword>
<evidence type="ECO:0000256" key="1">
    <source>
        <dbReference type="ARBA" id="ARBA00022450"/>
    </source>
</evidence>
<dbReference type="InterPro" id="IPR042099">
    <property type="entry name" value="ANL_N_sf"/>
</dbReference>
<dbReference type="Gene3D" id="3.40.50.720">
    <property type="entry name" value="NAD(P)-binding Rossmann-like Domain"/>
    <property type="match status" value="1"/>
</dbReference>
<gene>
    <name evidence="7" type="ORF">PPNO1_LOCUS8534</name>
</gene>
<organism evidence="7 8">
    <name type="scientific">Parascedosporium putredinis</name>
    <dbReference type="NCBI Taxonomy" id="1442378"/>
    <lineage>
        <taxon>Eukaryota</taxon>
        <taxon>Fungi</taxon>
        <taxon>Dikarya</taxon>
        <taxon>Ascomycota</taxon>
        <taxon>Pezizomycotina</taxon>
        <taxon>Sordariomycetes</taxon>
        <taxon>Hypocreomycetidae</taxon>
        <taxon>Microascales</taxon>
        <taxon>Microascaceae</taxon>
        <taxon>Parascedosporium</taxon>
    </lineage>
</organism>
<dbReference type="EMBL" id="CALLCH030000019">
    <property type="protein sequence ID" value="CAI4218963.1"/>
    <property type="molecule type" value="Genomic_DNA"/>
</dbReference>
<dbReference type="Gene3D" id="3.40.50.12780">
    <property type="entry name" value="N-terminal domain of ligase-like"/>
    <property type="match status" value="1"/>
</dbReference>
<dbReference type="PROSITE" id="PS00012">
    <property type="entry name" value="PHOSPHOPANTETHEINE"/>
    <property type="match status" value="1"/>
</dbReference>
<dbReference type="InterPro" id="IPR006162">
    <property type="entry name" value="Ppantetheine_attach_site"/>
</dbReference>
<dbReference type="InterPro" id="IPR013120">
    <property type="entry name" value="FAR_NAD-bd"/>
</dbReference>
<keyword evidence="8" id="KW-1185">Reference proteome</keyword>
<dbReference type="PANTHER" id="PTHR43439">
    <property type="entry name" value="PHENYLACETATE-COENZYME A LIGASE"/>
    <property type="match status" value="1"/>
</dbReference>
<evidence type="ECO:0000259" key="5">
    <source>
        <dbReference type="Pfam" id="PF00501"/>
    </source>
</evidence>
<keyword evidence="2" id="KW-0597">Phosphoprotein</keyword>
<dbReference type="SUPFAM" id="SSF51735">
    <property type="entry name" value="NAD(P)-binding Rossmann-fold domains"/>
    <property type="match status" value="1"/>
</dbReference>
<dbReference type="Pfam" id="PF23562">
    <property type="entry name" value="AMP-binding_C_3"/>
    <property type="match status" value="1"/>
</dbReference>
<reference evidence="7" key="1">
    <citation type="submission" date="2022-11" db="EMBL/GenBank/DDBJ databases">
        <authorList>
            <person name="Scott C."/>
            <person name="Bruce N."/>
        </authorList>
    </citation>
    <scope>NUCLEOTIDE SEQUENCE</scope>
</reference>
<protein>
    <submittedName>
        <fullName evidence="7">Uncharacterized protein</fullName>
    </submittedName>
</protein>
<dbReference type="InterPro" id="IPR051414">
    <property type="entry name" value="Adenylate-forming_Reductase"/>
</dbReference>
<evidence type="ECO:0000259" key="6">
    <source>
        <dbReference type="Pfam" id="PF07993"/>
    </source>
</evidence>
<feature type="compositionally biased region" description="Polar residues" evidence="4">
    <location>
        <begin position="1"/>
        <end position="14"/>
    </location>
</feature>
<dbReference type="PROSITE" id="PS00455">
    <property type="entry name" value="AMP_BINDING"/>
    <property type="match status" value="1"/>
</dbReference>
<comment type="caution">
    <text evidence="7">The sequence shown here is derived from an EMBL/GenBank/DDBJ whole genome shotgun (WGS) entry which is preliminary data.</text>
</comment>
<evidence type="ECO:0000256" key="4">
    <source>
        <dbReference type="SAM" id="MobiDB-lite"/>
    </source>
</evidence>
<dbReference type="Pfam" id="PF00501">
    <property type="entry name" value="AMP-binding"/>
    <property type="match status" value="1"/>
</dbReference>
<dbReference type="InterPro" id="IPR036291">
    <property type="entry name" value="NAD(P)-bd_dom_sf"/>
</dbReference>
<keyword evidence="1" id="KW-0596">Phosphopantetheine</keyword>
<dbReference type="AlphaFoldDB" id="A0A9P1HBG4"/>
<dbReference type="Pfam" id="PF07993">
    <property type="entry name" value="NAD_binding_4"/>
    <property type="match status" value="1"/>
</dbReference>
<dbReference type="SUPFAM" id="SSF56801">
    <property type="entry name" value="Acetyl-CoA synthetase-like"/>
    <property type="match status" value="1"/>
</dbReference>
<feature type="domain" description="Thioester reductase (TE)" evidence="6">
    <location>
        <begin position="682"/>
        <end position="913"/>
    </location>
</feature>
<proteinExistence type="predicted"/>
<dbReference type="InterPro" id="IPR000873">
    <property type="entry name" value="AMP-dep_synth/lig_dom"/>
</dbReference>
<name>A0A9P1HBG4_9PEZI</name>
<sequence>MLSHSSSKYGTQLSPGRERGATRSDTKRLMLNIISDNAQNRPERSWIFVPRSPDPKNGWQPITYGQGAKAIDWVAHKISTQAGKPPTKEFPTIAYIGPNDIRYIIFMFAAIKAGYQALFISPRNSHEGQMNLFEKTNCKTICFDAAFKSTVQPWLQERDMNAIIVLSADHWFSSEEVTPFPYQKTFDEAKWDPFVVLHTSGSTGLPKPVICRQGMIAISDAYHNLPKWNGTKIWLQAMAESTSQILVPMPLFHAAGLYMTIISSLYWDRPVYFSSPGKPLTSDTLLANLEYCEADAVLLPPIVLDEISQSDDGIKALAKLNAVTSVGGNLPQEVGDKLVSGGVKLENLISATEFTPFPIYQQTNRQMWHWFILNSDLFGCQWRPTSEPDVFEQVILRKQQDPGLQGFFYTFPELREYSTKDLYKRHPTRPDHWLYQGRADDIIVFSNGEKLNPVSIESIVMGHPDVKGALVVGTNEFQPALLVEPHTTPTSDREKRDFIDRIWPCVVQANKETVAHGQIGRKFIALSKPDMPFLRASKGSIRRAETVRMYKDYIDQFYEDVGREDVSDGARRAGAGFRFFQAGVDSMQVINASRLLKSSLEAAGVGVSAGAVATRVIYGNPTPRRLARYLYSLVRTGQTGEKQDDEHEVHAMEALLDKYTRDLPPAQEGKAPAADRDQTIVLTGSTGALGSYLLDYMCRTPNVKRIICLNRSENARERQREASKARGLGIKFDKVDFFHADLSKADLGLTQDQYASIRETVDRIVHNQWPVNFNMPVESFEPHIRGVRHLVDLSAKAKKRALITFISSIGTVDRWPEKRPVPEESIKDFRVSSNGYGMSKLVSSLILEQATEKSGIPTEVIRVGQIGGPVSDHGEWNKHEWLPSIIASSVYLGVLPQDLGVMETVDWTPIEGITKMVLELSGISKPQSPEDTRGYFHGVNPSTTTWGRLAPAVKEFYGSRIQKLVPLAEWVDEVEKSQAVSDDVTKNPAIKLLDSYRGMCGTPSAGARHVDLETRRTTTCSETLRNMQPVTPALMRHWCSQWGF</sequence>
<feature type="region of interest" description="Disordered" evidence="4">
    <location>
        <begin position="1"/>
        <end position="26"/>
    </location>
</feature>
<dbReference type="PANTHER" id="PTHR43439:SF2">
    <property type="entry name" value="ENZYME, PUTATIVE (JCVI)-RELATED"/>
    <property type="match status" value="1"/>
</dbReference>
<feature type="compositionally biased region" description="Basic and acidic residues" evidence="4">
    <location>
        <begin position="16"/>
        <end position="26"/>
    </location>
</feature>
<evidence type="ECO:0000313" key="8">
    <source>
        <dbReference type="Proteomes" id="UP000838763"/>
    </source>
</evidence>
<feature type="domain" description="AMP-dependent synthetase/ligase" evidence="5">
    <location>
        <begin position="37"/>
        <end position="359"/>
    </location>
</feature>
<dbReference type="OrthoDB" id="429813at2759"/>
<accession>A0A9P1HBG4</accession>